<dbReference type="FunFam" id="3.40.50.1950:FF:000001">
    <property type="entry name" value="Flavin prenyltransferase UbiX"/>
    <property type="match status" value="1"/>
</dbReference>
<feature type="binding site" evidence="7">
    <location>
        <begin position="91"/>
        <end position="94"/>
    </location>
    <ligand>
        <name>FMN</name>
        <dbReference type="ChEBI" id="CHEBI:58210"/>
    </ligand>
</feature>
<keyword evidence="2 7" id="KW-0285">Flavoprotein</keyword>
<dbReference type="AlphaFoldDB" id="A0A158CCT2"/>
<keyword evidence="3 7" id="KW-0288">FMN</keyword>
<evidence type="ECO:0000256" key="4">
    <source>
        <dbReference type="ARBA" id="ARBA00022679"/>
    </source>
</evidence>
<dbReference type="EMBL" id="FCOB02000020">
    <property type="protein sequence ID" value="SAK79726.1"/>
    <property type="molecule type" value="Genomic_DNA"/>
</dbReference>
<evidence type="ECO:0000313" key="10">
    <source>
        <dbReference type="Proteomes" id="UP000054978"/>
    </source>
</evidence>
<feature type="binding site" evidence="7">
    <location>
        <position position="126"/>
    </location>
    <ligand>
        <name>FMN</name>
        <dbReference type="ChEBI" id="CHEBI:58210"/>
    </ligand>
</feature>
<dbReference type="InterPro" id="IPR036551">
    <property type="entry name" value="Flavin_trans-like"/>
</dbReference>
<evidence type="ECO:0000256" key="6">
    <source>
        <dbReference type="ARBA" id="ARBA00060793"/>
    </source>
</evidence>
<dbReference type="GO" id="GO:0106141">
    <property type="term" value="F:flavin prenyltransferase activity"/>
    <property type="evidence" value="ECO:0007669"/>
    <property type="project" value="UniProtKB-EC"/>
</dbReference>
<comment type="similarity">
    <text evidence="6 7">Belongs to the UbiX/PAD1 family.</text>
</comment>
<name>A0A158CCT2_9BURK</name>
<dbReference type="InterPro" id="IPR004507">
    <property type="entry name" value="UbiX-like"/>
</dbReference>
<evidence type="ECO:0000256" key="2">
    <source>
        <dbReference type="ARBA" id="ARBA00022630"/>
    </source>
</evidence>
<dbReference type="STRING" id="1777144.AWB83_04176"/>
<proteinExistence type="inferred from homology"/>
<feature type="binding site" evidence="7">
    <location>
        <position position="172"/>
    </location>
    <ligand>
        <name>dimethylallyl phosphate</name>
        <dbReference type="ChEBI" id="CHEBI:88052"/>
    </ligand>
</feature>
<evidence type="ECO:0000256" key="1">
    <source>
        <dbReference type="ARBA" id="ARBA00022602"/>
    </source>
</evidence>
<dbReference type="Gene3D" id="3.40.50.1950">
    <property type="entry name" value="Flavin prenyltransferase-like"/>
    <property type="match status" value="1"/>
</dbReference>
<comment type="catalytic activity">
    <reaction evidence="5 7">
        <text>dimethylallyl phosphate + FMNH2 = prenylated FMNH2 + phosphate</text>
        <dbReference type="Rhea" id="RHEA:37743"/>
        <dbReference type="ChEBI" id="CHEBI:43474"/>
        <dbReference type="ChEBI" id="CHEBI:57618"/>
        <dbReference type="ChEBI" id="CHEBI:87467"/>
        <dbReference type="ChEBI" id="CHEBI:88052"/>
        <dbReference type="EC" id="2.5.1.129"/>
    </reaction>
</comment>
<sequence>MNPRRPRIVVAITGATGAIYGVRLLAALRERAVETHLIVSRAGWLTLHDEMALERTDVRALACEWHEPGEIGATLASGSFQHDGMVVAPCSMKTLAAIAHGLDDNLVTRAADVTLKERRKLVLLARETPLTLAHLNNMTLVTQMGGIIMPPLPSFYARPDSIEALVDYTVQRVLDQFGINDTNAYARWAGLGKAS</sequence>
<organism evidence="9 10">
    <name type="scientific">Caballeronia ptereochthonis</name>
    <dbReference type="NCBI Taxonomy" id="1777144"/>
    <lineage>
        <taxon>Bacteria</taxon>
        <taxon>Pseudomonadati</taxon>
        <taxon>Pseudomonadota</taxon>
        <taxon>Betaproteobacteria</taxon>
        <taxon>Burkholderiales</taxon>
        <taxon>Burkholderiaceae</taxon>
        <taxon>Caballeronia</taxon>
    </lineage>
</organism>
<reference evidence="9" key="1">
    <citation type="submission" date="2016-01" db="EMBL/GenBank/DDBJ databases">
        <authorList>
            <person name="Peeters C."/>
        </authorList>
    </citation>
    <scope>NUCLEOTIDE SEQUENCE [LARGE SCALE GENOMIC DNA]</scope>
    <source>
        <strain evidence="9">LMG 29326</strain>
    </source>
</reference>
<protein>
    <recommendedName>
        <fullName evidence="7">Flavin prenyltransferase UbiX</fullName>
        <ecNumber evidence="7">2.5.1.129</ecNumber>
    </recommendedName>
</protein>
<comment type="caution">
    <text evidence="7">Lacks conserved residue(s) required for the propagation of feature annotation.</text>
</comment>
<feature type="binding site" evidence="7">
    <location>
        <begin position="14"/>
        <end position="16"/>
    </location>
    <ligand>
        <name>FMN</name>
        <dbReference type="ChEBI" id="CHEBI:58210"/>
    </ligand>
</feature>
<dbReference type="RefSeq" id="WP_087047562.1">
    <property type="nucleotide sequence ID" value="NZ_FCOB02000020.1"/>
</dbReference>
<accession>A0A158CCT2</accession>
<dbReference type="HAMAP" id="MF_01984">
    <property type="entry name" value="ubiX_pad"/>
    <property type="match status" value="1"/>
</dbReference>
<comment type="function">
    <text evidence="7">Flavin prenyltransferase that catalyzes the synthesis of the prenylated FMN cofactor (prenyl-FMN) for 4-hydroxy-3-polyprenylbenzoic acid decarboxylase UbiD. The prenyltransferase is metal-independent and links a dimethylallyl moiety from dimethylallyl monophosphate (DMAP) to the flavin N5 and C6 atoms of FMN.</text>
</comment>
<dbReference type="Proteomes" id="UP000054978">
    <property type="component" value="Unassembled WGS sequence"/>
</dbReference>
<keyword evidence="4 7" id="KW-0808">Transferase</keyword>
<keyword evidence="10" id="KW-1185">Reference proteome</keyword>
<dbReference type="PANTHER" id="PTHR43374:SF1">
    <property type="entry name" value="FLAVIN PRENYLTRANSFERASE PAD1, MITOCHONDRIAL"/>
    <property type="match status" value="1"/>
</dbReference>
<evidence type="ECO:0000256" key="5">
    <source>
        <dbReference type="ARBA" id="ARBA00050612"/>
    </source>
</evidence>
<dbReference type="OrthoDB" id="9781577at2"/>
<evidence type="ECO:0000256" key="7">
    <source>
        <dbReference type="HAMAP-Rule" id="MF_01984"/>
    </source>
</evidence>
<feature type="binding site" evidence="7">
    <location>
        <position position="40"/>
    </location>
    <ligand>
        <name>FMN</name>
        <dbReference type="ChEBI" id="CHEBI:58210"/>
    </ligand>
</feature>
<feature type="domain" description="Flavoprotein" evidence="8">
    <location>
        <begin position="7"/>
        <end position="176"/>
    </location>
</feature>
<evidence type="ECO:0000259" key="8">
    <source>
        <dbReference type="Pfam" id="PF02441"/>
    </source>
</evidence>
<dbReference type="NCBIfam" id="TIGR00421">
    <property type="entry name" value="ubiX_pad"/>
    <property type="match status" value="1"/>
</dbReference>
<dbReference type="GO" id="GO:0016831">
    <property type="term" value="F:carboxy-lyase activity"/>
    <property type="evidence" value="ECO:0007669"/>
    <property type="project" value="TreeGrafter"/>
</dbReference>
<feature type="binding site" evidence="7">
    <location>
        <position position="156"/>
    </location>
    <ligand>
        <name>dimethylallyl phosphate</name>
        <dbReference type="ChEBI" id="CHEBI:88052"/>
    </ligand>
</feature>
<evidence type="ECO:0000256" key="3">
    <source>
        <dbReference type="ARBA" id="ARBA00022643"/>
    </source>
</evidence>
<gene>
    <name evidence="7" type="primary">ubiX</name>
    <name evidence="9" type="ORF">AWB83_04176</name>
</gene>
<keyword evidence="1 7" id="KW-0637">Prenyltransferase</keyword>
<comment type="caution">
    <text evidence="9">The sequence shown here is derived from an EMBL/GenBank/DDBJ whole genome shotgun (WGS) entry which is preliminary data.</text>
</comment>
<dbReference type="EC" id="2.5.1.129" evidence="7"/>
<dbReference type="NCBIfam" id="NF004685">
    <property type="entry name" value="PRK06029.1"/>
    <property type="match status" value="1"/>
</dbReference>
<dbReference type="PANTHER" id="PTHR43374">
    <property type="entry name" value="FLAVIN PRENYLTRANSFERASE"/>
    <property type="match status" value="1"/>
</dbReference>
<dbReference type="SUPFAM" id="SSF52507">
    <property type="entry name" value="Homo-oligomeric flavin-containing Cys decarboxylases, HFCD"/>
    <property type="match status" value="1"/>
</dbReference>
<dbReference type="Pfam" id="PF02441">
    <property type="entry name" value="Flavoprotein"/>
    <property type="match status" value="1"/>
</dbReference>
<dbReference type="InterPro" id="IPR003382">
    <property type="entry name" value="Flavoprotein"/>
</dbReference>
<evidence type="ECO:0000313" key="9">
    <source>
        <dbReference type="EMBL" id="SAK79726.1"/>
    </source>
</evidence>